<dbReference type="Proteomes" id="UP000000267">
    <property type="component" value="Unassembled WGS sequence"/>
</dbReference>
<dbReference type="InterPro" id="IPR029021">
    <property type="entry name" value="Prot-tyrosine_phosphatase-like"/>
</dbReference>
<dbReference type="GO" id="GO:0006995">
    <property type="term" value="P:cellular response to nitrogen starvation"/>
    <property type="evidence" value="ECO:0007669"/>
    <property type="project" value="EnsemblFungi"/>
</dbReference>
<dbReference type="Pfam" id="PF00782">
    <property type="entry name" value="DSPc"/>
    <property type="match status" value="1"/>
</dbReference>
<dbReference type="InParanoid" id="A7TPH8"/>
<keyword evidence="3" id="KW-0378">Hydrolase</keyword>
<evidence type="ECO:0000259" key="6">
    <source>
        <dbReference type="PROSITE" id="PS50054"/>
    </source>
</evidence>
<dbReference type="GO" id="GO:0030476">
    <property type="term" value="P:ascospore wall assembly"/>
    <property type="evidence" value="ECO:0007669"/>
    <property type="project" value="EnsemblFungi"/>
</dbReference>
<dbReference type="GO" id="GO:2000786">
    <property type="term" value="P:positive regulation of autophagosome assembly"/>
    <property type="evidence" value="ECO:0007669"/>
    <property type="project" value="EnsemblFungi"/>
</dbReference>
<dbReference type="EMBL" id="DS480443">
    <property type="protein sequence ID" value="EDO15822.1"/>
    <property type="molecule type" value="Genomic_DNA"/>
</dbReference>
<dbReference type="PANTHER" id="PTHR45848:SF4">
    <property type="entry name" value="DUAL SPECIFICITY PROTEIN PHOSPHATASE 12"/>
    <property type="match status" value="1"/>
</dbReference>
<dbReference type="GO" id="GO:0008138">
    <property type="term" value="F:protein tyrosine/serine/threonine phosphatase activity"/>
    <property type="evidence" value="ECO:0007669"/>
    <property type="project" value="InterPro"/>
</dbReference>
<organism evidence="9">
    <name type="scientific">Vanderwaltozyma polyspora (strain ATCC 22028 / DSM 70294 / BCRC 21397 / CBS 2163 / NBRC 10782 / NRRL Y-8283 / UCD 57-17)</name>
    <name type="common">Kluyveromyces polysporus</name>
    <dbReference type="NCBI Taxonomy" id="436907"/>
    <lineage>
        <taxon>Eukaryota</taxon>
        <taxon>Fungi</taxon>
        <taxon>Dikarya</taxon>
        <taxon>Ascomycota</taxon>
        <taxon>Saccharomycotina</taxon>
        <taxon>Saccharomycetes</taxon>
        <taxon>Saccharomycetales</taxon>
        <taxon>Saccharomycetaceae</taxon>
        <taxon>Vanderwaltozyma</taxon>
    </lineage>
</organism>
<dbReference type="CDD" id="cd14518">
    <property type="entry name" value="DSP_fungal_YVH1"/>
    <property type="match status" value="1"/>
</dbReference>
<dbReference type="PIRSF" id="PIRSF000941">
    <property type="entry name" value="DUSP12"/>
    <property type="match status" value="1"/>
</dbReference>
<keyword evidence="4" id="KW-0904">Protein phosphatase</keyword>
<dbReference type="GO" id="GO:0005634">
    <property type="term" value="C:nucleus"/>
    <property type="evidence" value="ECO:0007669"/>
    <property type="project" value="EnsemblFungi"/>
</dbReference>
<dbReference type="KEGG" id="vpo:Kpol_1057p10"/>
<feature type="active site" description="Phosphocysteine intermediate" evidence="5">
    <location>
        <position position="113"/>
    </location>
</feature>
<keyword evidence="9" id="KW-1185">Reference proteome</keyword>
<comment type="similarity">
    <text evidence="1">Belongs to the protein-tyrosine phosphatase family. Non-receptor class dual specificity subfamily.</text>
</comment>
<evidence type="ECO:0000256" key="4">
    <source>
        <dbReference type="ARBA" id="ARBA00022912"/>
    </source>
</evidence>
<dbReference type="AlphaFoldDB" id="A7TPH8"/>
<evidence type="ECO:0000256" key="2">
    <source>
        <dbReference type="ARBA" id="ARBA00013064"/>
    </source>
</evidence>
<dbReference type="FunFam" id="3.90.190.10:FF:000116">
    <property type="entry name" value="YVH1p Protein phosphatase"/>
    <property type="match status" value="1"/>
</dbReference>
<sequence length="356" mass="40808">MASNEPDLTRILGGIYVGSIDPIVKHTPLHAEYNITHILSVIKFQVIPEYLIRKNYTLKNIPIDDDDYTDILQYFNETNTFIDNCLFPDEPEYSPELVDFKKKPQKGALYIHCQAGMSRSVAFTVAYLMYRYGFDLKTSLHAVKRKRASAQPNDNFIEQLKLFEEMGGRYVSLDHPIYKQWKLTNSVKLDPTGNDILADDNMFREDEEKDLDKMSPEDMESVTVARCKMCRKHLAMSTSFIKHEPPSKESSEGHFIRRAAGSRRIIGIQDSQAICSHYFVEPLNWMKEELQGKQELEGKFLCPGCSSKVGGYNWKGSRCSCGKWVIPAIHLQSNKVDNVSLTRKTLPNMIKFEGKN</sequence>
<dbReference type="GO" id="GO:0000055">
    <property type="term" value="P:ribosomal large subunit export from nucleus"/>
    <property type="evidence" value="ECO:0007669"/>
    <property type="project" value="EnsemblFungi"/>
</dbReference>
<evidence type="ECO:0000256" key="1">
    <source>
        <dbReference type="ARBA" id="ARBA00008601"/>
    </source>
</evidence>
<feature type="domain" description="Tyrosine specific protein phosphatases" evidence="7">
    <location>
        <begin position="91"/>
        <end position="147"/>
    </location>
</feature>
<evidence type="ECO:0000313" key="8">
    <source>
        <dbReference type="EMBL" id="EDO15822.1"/>
    </source>
</evidence>
<dbReference type="STRING" id="436907.A7TPH8"/>
<dbReference type="EC" id="3.1.3.48" evidence="2"/>
<dbReference type="GO" id="GO:0000027">
    <property type="term" value="P:ribosomal large subunit assembly"/>
    <property type="evidence" value="ECO:0007669"/>
    <property type="project" value="EnsemblFungi"/>
</dbReference>
<dbReference type="GeneID" id="5543936"/>
<dbReference type="Gene3D" id="3.90.190.10">
    <property type="entry name" value="Protein tyrosine phosphatase superfamily"/>
    <property type="match status" value="1"/>
</dbReference>
<proteinExistence type="inferred from homology"/>
<dbReference type="RefSeq" id="XP_001643680.1">
    <property type="nucleotide sequence ID" value="XM_001643630.1"/>
</dbReference>
<dbReference type="eggNOG" id="KOG1716">
    <property type="taxonomic scope" value="Eukaryota"/>
</dbReference>
<dbReference type="OrthoDB" id="2017893at2759"/>
<dbReference type="SMART" id="SM00195">
    <property type="entry name" value="DSPc"/>
    <property type="match status" value="1"/>
</dbReference>
<dbReference type="InterPro" id="IPR016278">
    <property type="entry name" value="DUSP12"/>
</dbReference>
<dbReference type="InterPro" id="IPR000340">
    <property type="entry name" value="Dual-sp_phosphatase_cat-dom"/>
</dbReference>
<evidence type="ECO:0000259" key="7">
    <source>
        <dbReference type="PROSITE" id="PS50056"/>
    </source>
</evidence>
<protein>
    <recommendedName>
        <fullName evidence="2">protein-tyrosine-phosphatase</fullName>
        <ecNumber evidence="2">3.1.3.48</ecNumber>
    </recommendedName>
</protein>
<feature type="domain" description="Tyrosine-protein phosphatase" evidence="6">
    <location>
        <begin position="5"/>
        <end position="169"/>
    </location>
</feature>
<name>A7TPH8_VANPO</name>
<dbReference type="InterPro" id="IPR000387">
    <property type="entry name" value="Tyr_Pase_dom"/>
</dbReference>
<dbReference type="GO" id="GO:1990275">
    <property type="term" value="F:preribosome binding"/>
    <property type="evidence" value="ECO:0007669"/>
    <property type="project" value="EnsemblFungi"/>
</dbReference>
<dbReference type="PhylomeDB" id="A7TPH8"/>
<dbReference type="GO" id="GO:0005737">
    <property type="term" value="C:cytoplasm"/>
    <property type="evidence" value="ECO:0007669"/>
    <property type="project" value="EnsemblFungi"/>
</dbReference>
<dbReference type="PROSITE" id="PS50056">
    <property type="entry name" value="TYR_PHOSPHATASE_2"/>
    <property type="match status" value="1"/>
</dbReference>
<gene>
    <name evidence="8" type="ORF">Kpol_1057p10</name>
</gene>
<dbReference type="FunCoup" id="A7TPH8">
    <property type="interactions" value="781"/>
</dbReference>
<reference evidence="8 9" key="1">
    <citation type="journal article" date="2007" name="Proc. Natl. Acad. Sci. U.S.A.">
        <title>Independent sorting-out of thousands of duplicated gene pairs in two yeast species descended from a whole-genome duplication.</title>
        <authorList>
            <person name="Scannell D.R."/>
            <person name="Frank A.C."/>
            <person name="Conant G.C."/>
            <person name="Byrne K.P."/>
            <person name="Woolfit M."/>
            <person name="Wolfe K.H."/>
        </authorList>
    </citation>
    <scope>NUCLEOTIDE SEQUENCE [LARGE SCALE GENOMIC DNA]</scope>
    <source>
        <strain evidence="9">ATCC 22028 / DSM 70294 / BCRC 21397 / CBS 2163 / NBRC 10782 / NRRL Y-8283 / UCD 57-17</strain>
    </source>
</reference>
<dbReference type="HOGENOM" id="CLU_023312_0_1_1"/>
<dbReference type="SUPFAM" id="SSF52799">
    <property type="entry name" value="(Phosphotyrosine protein) phosphatases II"/>
    <property type="match status" value="1"/>
</dbReference>
<evidence type="ECO:0000256" key="5">
    <source>
        <dbReference type="PIRSR" id="PIRSR000941-50"/>
    </source>
</evidence>
<evidence type="ECO:0000313" key="9">
    <source>
        <dbReference type="Proteomes" id="UP000000267"/>
    </source>
</evidence>
<dbReference type="PROSITE" id="PS50054">
    <property type="entry name" value="TYR_PHOSPHATASE_DUAL"/>
    <property type="match status" value="1"/>
</dbReference>
<dbReference type="GO" id="GO:0004725">
    <property type="term" value="F:protein tyrosine phosphatase activity"/>
    <property type="evidence" value="ECO:0007669"/>
    <property type="project" value="UniProtKB-EC"/>
</dbReference>
<accession>A7TPH8</accession>
<dbReference type="OMA" id="FAWQGMQ"/>
<dbReference type="PANTHER" id="PTHR45848">
    <property type="entry name" value="DUAL SPECIFICITY PROTEIN PHOSPHATASE 12 FAMILY MEMBER"/>
    <property type="match status" value="1"/>
</dbReference>
<evidence type="ECO:0000256" key="3">
    <source>
        <dbReference type="ARBA" id="ARBA00022801"/>
    </source>
</evidence>
<dbReference type="InterPro" id="IPR020422">
    <property type="entry name" value="TYR_PHOSPHATASE_DUAL_dom"/>
</dbReference>